<dbReference type="EMBL" id="MCFG01000517">
    <property type="protein sequence ID" value="ORX64553.1"/>
    <property type="molecule type" value="Genomic_DNA"/>
</dbReference>
<reference evidence="2 3" key="2">
    <citation type="submission" date="2016-08" db="EMBL/GenBank/DDBJ databases">
        <title>Pervasive Adenine N6-methylation of Active Genes in Fungi.</title>
        <authorList>
            <consortium name="DOE Joint Genome Institute"/>
            <person name="Mondo S.J."/>
            <person name="Dannebaum R.O."/>
            <person name="Kuo R.C."/>
            <person name="Labutti K."/>
            <person name="Haridas S."/>
            <person name="Kuo A."/>
            <person name="Salamov A."/>
            <person name="Ahrendt S.R."/>
            <person name="Lipzen A."/>
            <person name="Sullivan W."/>
            <person name="Andreopoulos W.B."/>
            <person name="Clum A."/>
            <person name="Lindquist E."/>
            <person name="Daum C."/>
            <person name="Ramamoorthy G.K."/>
            <person name="Gryganskyi A."/>
            <person name="Culley D."/>
            <person name="Magnuson J.K."/>
            <person name="James T.Y."/>
            <person name="O'Malley M.A."/>
            <person name="Stajich J.E."/>
            <person name="Spatafora J.W."/>
            <person name="Visel A."/>
            <person name="Grigoriev I.V."/>
        </authorList>
    </citation>
    <scope>NUCLEOTIDE SEQUENCE [LARGE SCALE GENOMIC DNA]</scope>
    <source>
        <strain evidence="2 3">S4</strain>
    </source>
</reference>
<dbReference type="Pfam" id="PF00622">
    <property type="entry name" value="SPRY"/>
    <property type="match status" value="1"/>
</dbReference>
<dbReference type="InterPro" id="IPR044736">
    <property type="entry name" value="Gid1/RanBPM/SPLA_SPRY"/>
</dbReference>
<evidence type="ECO:0000313" key="3">
    <source>
        <dbReference type="Proteomes" id="UP000193944"/>
    </source>
</evidence>
<gene>
    <name evidence="2" type="ORF">BCR32DRAFT_306680</name>
</gene>
<dbReference type="InterPro" id="IPR013320">
    <property type="entry name" value="ConA-like_dom_sf"/>
</dbReference>
<dbReference type="InterPro" id="IPR003877">
    <property type="entry name" value="SPRY_dom"/>
</dbReference>
<dbReference type="InterPro" id="IPR001870">
    <property type="entry name" value="B30.2/SPRY"/>
</dbReference>
<dbReference type="InterPro" id="IPR043136">
    <property type="entry name" value="B30.2/SPRY_sf"/>
</dbReference>
<protein>
    <recommendedName>
        <fullName evidence="1">B30.2/SPRY domain-containing protein</fullName>
    </recommendedName>
</protein>
<dbReference type="STRING" id="1754192.A0A1Y1VTP2"/>
<dbReference type="OrthoDB" id="25503at2759"/>
<accession>A0A1Y1VTP2</accession>
<reference evidence="2 3" key="1">
    <citation type="submission" date="2016-08" db="EMBL/GenBank/DDBJ databases">
        <title>A Parts List for Fungal Cellulosomes Revealed by Comparative Genomics.</title>
        <authorList>
            <consortium name="DOE Joint Genome Institute"/>
            <person name="Haitjema C.H."/>
            <person name="Gilmore S.P."/>
            <person name="Henske J.K."/>
            <person name="Solomon K.V."/>
            <person name="De Groot R."/>
            <person name="Kuo A."/>
            <person name="Mondo S.J."/>
            <person name="Salamov A.A."/>
            <person name="Labutti K."/>
            <person name="Zhao Z."/>
            <person name="Chiniquy J."/>
            <person name="Barry K."/>
            <person name="Brewer H.M."/>
            <person name="Purvine S.O."/>
            <person name="Wright A.T."/>
            <person name="Boxma B."/>
            <person name="Van Alen T."/>
            <person name="Hackstein J.H."/>
            <person name="Baker S.E."/>
            <person name="Grigoriev I.V."/>
            <person name="O'Malley M.A."/>
        </authorList>
    </citation>
    <scope>NUCLEOTIDE SEQUENCE [LARGE SCALE GENOMIC DNA]</scope>
    <source>
        <strain evidence="2 3">S4</strain>
    </source>
</reference>
<dbReference type="SUPFAM" id="SSF49899">
    <property type="entry name" value="Concanavalin A-like lectins/glucanases"/>
    <property type="match status" value="1"/>
</dbReference>
<dbReference type="AlphaFoldDB" id="A0A1Y1VTP2"/>
<feature type="domain" description="B30.2/SPRY" evidence="1">
    <location>
        <begin position="1"/>
        <end position="119"/>
    </location>
</feature>
<keyword evidence="3" id="KW-1185">Reference proteome</keyword>
<dbReference type="SMART" id="SM00449">
    <property type="entry name" value="SPRY"/>
    <property type="match status" value="1"/>
</dbReference>
<evidence type="ECO:0000313" key="2">
    <source>
        <dbReference type="EMBL" id="ORX64553.1"/>
    </source>
</evidence>
<name>A0A1Y1VTP2_9FUNG</name>
<dbReference type="CDD" id="cd12885">
    <property type="entry name" value="SPRY_RanBP_like"/>
    <property type="match status" value="1"/>
</dbReference>
<proteinExistence type="predicted"/>
<comment type="caution">
    <text evidence="2">The sequence shown here is derived from an EMBL/GenBank/DDBJ whole genome shotgun (WGS) entry which is preliminary data.</text>
</comment>
<dbReference type="Proteomes" id="UP000193944">
    <property type="component" value="Unassembled WGS sequence"/>
</dbReference>
<dbReference type="Gene3D" id="2.60.120.920">
    <property type="match status" value="1"/>
</dbReference>
<evidence type="ECO:0000259" key="1">
    <source>
        <dbReference type="PROSITE" id="PS50188"/>
    </source>
</evidence>
<dbReference type="PROSITE" id="PS50188">
    <property type="entry name" value="B302_SPRY"/>
    <property type="match status" value="1"/>
</dbReference>
<sequence>MDLFYYEVKVGMTKPLKKCLYTWSIGFSTSKIVYIHGIYYNTGSINKNNILEKYGETFVQDDVIGCGIDFKNNLAFFTKNGKFLGVAVKNFITDDLELYPNIGLFNYAKVETNFGEESFIFNIQRYFYNKTH</sequence>
<organism evidence="2 3">
    <name type="scientific">Anaeromyces robustus</name>
    <dbReference type="NCBI Taxonomy" id="1754192"/>
    <lineage>
        <taxon>Eukaryota</taxon>
        <taxon>Fungi</taxon>
        <taxon>Fungi incertae sedis</taxon>
        <taxon>Chytridiomycota</taxon>
        <taxon>Chytridiomycota incertae sedis</taxon>
        <taxon>Neocallimastigomycetes</taxon>
        <taxon>Neocallimastigales</taxon>
        <taxon>Neocallimastigaceae</taxon>
        <taxon>Anaeromyces</taxon>
    </lineage>
</organism>